<dbReference type="InterPro" id="IPR036366">
    <property type="entry name" value="PGBDSf"/>
</dbReference>
<organism evidence="2 3">
    <name type="scientific">Tropicimonas aquimaris</name>
    <dbReference type="NCBI Taxonomy" id="914152"/>
    <lineage>
        <taxon>Bacteria</taxon>
        <taxon>Pseudomonadati</taxon>
        <taxon>Pseudomonadota</taxon>
        <taxon>Alphaproteobacteria</taxon>
        <taxon>Rhodobacterales</taxon>
        <taxon>Roseobacteraceae</taxon>
        <taxon>Tropicimonas</taxon>
    </lineage>
</organism>
<dbReference type="Proteomes" id="UP001597108">
    <property type="component" value="Unassembled WGS sequence"/>
</dbReference>
<dbReference type="InterPro" id="IPR036365">
    <property type="entry name" value="PGBD-like_sf"/>
</dbReference>
<keyword evidence="3" id="KW-1185">Reference proteome</keyword>
<protein>
    <submittedName>
        <fullName evidence="2">Peptidoglycan-binding domain-containing protein</fullName>
    </submittedName>
</protein>
<dbReference type="EMBL" id="JBHTJT010000007">
    <property type="protein sequence ID" value="MFD0979039.1"/>
    <property type="molecule type" value="Genomic_DNA"/>
</dbReference>
<dbReference type="SUPFAM" id="SSF47090">
    <property type="entry name" value="PGBD-like"/>
    <property type="match status" value="1"/>
</dbReference>
<accession>A0ABW3IM31</accession>
<dbReference type="Gene3D" id="1.10.101.10">
    <property type="entry name" value="PGBD-like superfamily/PGBD"/>
    <property type="match status" value="1"/>
</dbReference>
<dbReference type="Pfam" id="PF01471">
    <property type="entry name" value="PG_binding_1"/>
    <property type="match status" value="1"/>
</dbReference>
<gene>
    <name evidence="2" type="ORF">ACFQ2S_05175</name>
</gene>
<comment type="caution">
    <text evidence="2">The sequence shown here is derived from an EMBL/GenBank/DDBJ whole genome shotgun (WGS) entry which is preliminary data.</text>
</comment>
<evidence type="ECO:0000259" key="1">
    <source>
        <dbReference type="Pfam" id="PF01471"/>
    </source>
</evidence>
<name>A0ABW3IM31_9RHOB</name>
<dbReference type="RefSeq" id="WP_386073273.1">
    <property type="nucleotide sequence ID" value="NZ_JBHTJT010000007.1"/>
</dbReference>
<dbReference type="PROSITE" id="PS51257">
    <property type="entry name" value="PROKAR_LIPOPROTEIN"/>
    <property type="match status" value="1"/>
</dbReference>
<proteinExistence type="predicted"/>
<dbReference type="InterPro" id="IPR002477">
    <property type="entry name" value="Peptidoglycan-bd-like"/>
</dbReference>
<feature type="domain" description="Peptidoglycan binding-like" evidence="1">
    <location>
        <begin position="116"/>
        <end position="156"/>
    </location>
</feature>
<evidence type="ECO:0000313" key="2">
    <source>
        <dbReference type="EMBL" id="MFD0979039.1"/>
    </source>
</evidence>
<reference evidence="3" key="1">
    <citation type="journal article" date="2019" name="Int. J. Syst. Evol. Microbiol.">
        <title>The Global Catalogue of Microorganisms (GCM) 10K type strain sequencing project: providing services to taxonomists for standard genome sequencing and annotation.</title>
        <authorList>
            <consortium name="The Broad Institute Genomics Platform"/>
            <consortium name="The Broad Institute Genome Sequencing Center for Infectious Disease"/>
            <person name="Wu L."/>
            <person name="Ma J."/>
        </authorList>
    </citation>
    <scope>NUCLEOTIDE SEQUENCE [LARGE SCALE GENOMIC DNA]</scope>
    <source>
        <strain evidence="3">CCUG 60524</strain>
    </source>
</reference>
<sequence length="184" mass="19535">MSQPFRFHIVGALLLAACAPTGRQPVIDPLDGPPQIASFGAEGPENAAPGTCWGLEEIPAMLETITEEVVLTPAELGADGEILVPARTETRSRQKIAEPRREIWFETPCPASLTPDNVATLQRALAARGLYEGRATGSLDADTRNAIRRFQQPLGLDSSVLSLAAARRLGLVTIDAPEAKGTAD</sequence>
<evidence type="ECO:0000313" key="3">
    <source>
        <dbReference type="Proteomes" id="UP001597108"/>
    </source>
</evidence>